<dbReference type="Pfam" id="PF08340">
    <property type="entry name" value="YicC-like_C"/>
    <property type="match status" value="1"/>
</dbReference>
<dbReference type="InterPro" id="IPR013527">
    <property type="entry name" value="YicC-like_N"/>
</dbReference>
<protein>
    <submittedName>
        <fullName evidence="8">Uncharacterized protein (TIGR00255 family)</fullName>
    </submittedName>
</protein>
<dbReference type="Proteomes" id="UP000245790">
    <property type="component" value="Unassembled WGS sequence"/>
</dbReference>
<feature type="domain" description="Endoribonuclease YicC-like C-terminal" evidence="7">
    <location>
        <begin position="172"/>
        <end position="288"/>
    </location>
</feature>
<evidence type="ECO:0000256" key="5">
    <source>
        <dbReference type="ARBA" id="ARBA00035648"/>
    </source>
</evidence>
<dbReference type="GO" id="GO:0004521">
    <property type="term" value="F:RNA endonuclease activity"/>
    <property type="evidence" value="ECO:0007669"/>
    <property type="project" value="InterPro"/>
</dbReference>
<accession>A0A316F9D5</accession>
<name>A0A316F9D5_9GAMM</name>
<evidence type="ECO:0000256" key="2">
    <source>
        <dbReference type="ARBA" id="ARBA00022722"/>
    </source>
</evidence>
<dbReference type="EMBL" id="QGGU01000017">
    <property type="protein sequence ID" value="PWK42826.1"/>
    <property type="molecule type" value="Genomic_DNA"/>
</dbReference>
<dbReference type="RefSeq" id="WP_109765092.1">
    <property type="nucleotide sequence ID" value="NZ_QGGU01000017.1"/>
</dbReference>
<dbReference type="PANTHER" id="PTHR30636">
    <property type="entry name" value="UPF0701 PROTEIN YICC"/>
    <property type="match status" value="1"/>
</dbReference>
<feature type="domain" description="Endoribonuclease YicC-like N-terminal" evidence="6">
    <location>
        <begin position="2"/>
        <end position="153"/>
    </location>
</feature>
<dbReference type="AlphaFoldDB" id="A0A316F9D5"/>
<evidence type="ECO:0000313" key="8">
    <source>
        <dbReference type="EMBL" id="PWK42826.1"/>
    </source>
</evidence>
<keyword evidence="3" id="KW-0255">Endonuclease</keyword>
<dbReference type="NCBIfam" id="TIGR00255">
    <property type="entry name" value="YicC/YloC family endoribonuclease"/>
    <property type="match status" value="1"/>
</dbReference>
<evidence type="ECO:0000256" key="3">
    <source>
        <dbReference type="ARBA" id="ARBA00022759"/>
    </source>
</evidence>
<evidence type="ECO:0000259" key="7">
    <source>
        <dbReference type="Pfam" id="PF08340"/>
    </source>
</evidence>
<evidence type="ECO:0000256" key="1">
    <source>
        <dbReference type="ARBA" id="ARBA00001968"/>
    </source>
</evidence>
<evidence type="ECO:0000259" key="6">
    <source>
        <dbReference type="Pfam" id="PF03755"/>
    </source>
</evidence>
<dbReference type="OrthoDB" id="9771229at2"/>
<keyword evidence="2" id="KW-0540">Nuclease</keyword>
<dbReference type="Pfam" id="PF03755">
    <property type="entry name" value="YicC-like_N"/>
    <property type="match status" value="1"/>
</dbReference>
<dbReference type="InterPro" id="IPR013551">
    <property type="entry name" value="YicC-like_C"/>
</dbReference>
<organism evidence="8 9">
    <name type="scientific">Pleionea mediterranea</name>
    <dbReference type="NCBI Taxonomy" id="523701"/>
    <lineage>
        <taxon>Bacteria</taxon>
        <taxon>Pseudomonadati</taxon>
        <taxon>Pseudomonadota</taxon>
        <taxon>Gammaproteobacteria</taxon>
        <taxon>Oceanospirillales</taxon>
        <taxon>Pleioneaceae</taxon>
        <taxon>Pleionea</taxon>
    </lineage>
</organism>
<dbReference type="GO" id="GO:0016787">
    <property type="term" value="F:hydrolase activity"/>
    <property type="evidence" value="ECO:0007669"/>
    <property type="project" value="UniProtKB-KW"/>
</dbReference>
<evidence type="ECO:0000313" key="9">
    <source>
        <dbReference type="Proteomes" id="UP000245790"/>
    </source>
</evidence>
<comment type="similarity">
    <text evidence="5">Belongs to the YicC/YloC family.</text>
</comment>
<comment type="caution">
    <text evidence="8">The sequence shown here is derived from an EMBL/GenBank/DDBJ whole genome shotgun (WGS) entry which is preliminary data.</text>
</comment>
<dbReference type="PANTHER" id="PTHR30636:SF3">
    <property type="entry name" value="UPF0701 PROTEIN YICC"/>
    <property type="match status" value="1"/>
</dbReference>
<proteinExistence type="inferred from homology"/>
<keyword evidence="4" id="KW-0378">Hydrolase</keyword>
<comment type="cofactor">
    <cofactor evidence="1">
        <name>a divalent metal cation</name>
        <dbReference type="ChEBI" id="CHEBI:60240"/>
    </cofactor>
</comment>
<gene>
    <name evidence="8" type="ORF">C8D97_11728</name>
</gene>
<evidence type="ECO:0000256" key="4">
    <source>
        <dbReference type="ARBA" id="ARBA00022801"/>
    </source>
</evidence>
<reference evidence="8 9" key="1">
    <citation type="submission" date="2018-05" db="EMBL/GenBank/DDBJ databases">
        <title>Genomic Encyclopedia of Type Strains, Phase IV (KMG-IV): sequencing the most valuable type-strain genomes for metagenomic binning, comparative biology and taxonomic classification.</title>
        <authorList>
            <person name="Goeker M."/>
        </authorList>
    </citation>
    <scope>NUCLEOTIDE SEQUENCE [LARGE SCALE GENOMIC DNA]</scope>
    <source>
        <strain evidence="8 9">DSM 25350</strain>
    </source>
</reference>
<dbReference type="InterPro" id="IPR005229">
    <property type="entry name" value="YicC/YloC-like"/>
</dbReference>
<sequence>MIYSMTAFARQPIKADWGNAHWEIRSVNQRYLETNFRLPEAFRKMEFALRDKLRKKLQRGKLDISLRIDYSPTEADAISINQKLAQQLMQAHKELQSAADVEQPLQITDLMRWPGLIQTTELDTSKVEKELLAAFDEAVDALINMRQREGASMVEMIQSRLDGIAEQVVKVKACLPDIIKWQRERILSRFEDAKVELDPERLEQEMVLLAQKVDVDEELDRLETHIKEVSRLVKKGGTVGRRLDFLMQELNREANTLGSKSISSETTAASVEVKVLIEQMREQIQNIE</sequence>
<keyword evidence="9" id="KW-1185">Reference proteome</keyword>